<reference evidence="1 2" key="1">
    <citation type="submission" date="2021-02" db="EMBL/GenBank/DDBJ databases">
        <title>Characterization of Marinitoga sp. nov. str. BP5-C20A.</title>
        <authorList>
            <person name="Erauso G."/>
            <person name="Postec A."/>
        </authorList>
    </citation>
    <scope>NUCLEOTIDE SEQUENCE [LARGE SCALE GENOMIC DNA]</scope>
    <source>
        <strain evidence="1 2">BP5-C20A</strain>
    </source>
</reference>
<sequence>MRKYWIFFMLIAVLSFALVGCVKPKVEEQPEPIMLKVELPDSLPSTITSVYMVGNFNNWTFSDDYVYDVVTENGKKMVNVELNWDNLEYPIQFKFSDQMDWAGVEKGPNGEELTNRVIFEKPVESKNLRIWNFADTSIDYSSMSTPVTVKFVVEVPENTPEASGVYIRGDLINSSWDGTPLTLNNGKYEVTLTLNSYELYQYKYVLDNDWAHVELMPDGTNDIPNRWIVVTDNETIVNKVHAWK</sequence>
<name>A0ABY8PN41_9BACT</name>
<gene>
    <name evidence="1" type="ORF">JRV97_06600</name>
</gene>
<dbReference type="EMBL" id="CP069362">
    <property type="protein sequence ID" value="WGS64048.1"/>
    <property type="molecule type" value="Genomic_DNA"/>
</dbReference>
<evidence type="ECO:0000313" key="2">
    <source>
        <dbReference type="Proteomes" id="UP001232493"/>
    </source>
</evidence>
<evidence type="ECO:0000313" key="1">
    <source>
        <dbReference type="EMBL" id="WGS64048.1"/>
    </source>
</evidence>
<proteinExistence type="predicted"/>
<dbReference type="Gene3D" id="2.60.40.10">
    <property type="entry name" value="Immunoglobulins"/>
    <property type="match status" value="1"/>
</dbReference>
<dbReference type="RefSeq" id="WP_280997377.1">
    <property type="nucleotide sequence ID" value="NZ_CP069362.1"/>
</dbReference>
<dbReference type="Proteomes" id="UP001232493">
    <property type="component" value="Chromosome"/>
</dbReference>
<dbReference type="SUPFAM" id="SSF81296">
    <property type="entry name" value="E set domains"/>
    <property type="match status" value="1"/>
</dbReference>
<organism evidence="1 2">
    <name type="scientific">Marinitoga aeolica</name>
    <dbReference type="NCBI Taxonomy" id="2809031"/>
    <lineage>
        <taxon>Bacteria</taxon>
        <taxon>Thermotogati</taxon>
        <taxon>Thermotogota</taxon>
        <taxon>Thermotogae</taxon>
        <taxon>Petrotogales</taxon>
        <taxon>Petrotogaceae</taxon>
        <taxon>Marinitoga</taxon>
    </lineage>
</organism>
<keyword evidence="2" id="KW-1185">Reference proteome</keyword>
<protein>
    <recommendedName>
        <fullName evidence="3">CBM20 domain-containing protein</fullName>
    </recommendedName>
</protein>
<accession>A0ABY8PN41</accession>
<dbReference type="PROSITE" id="PS51257">
    <property type="entry name" value="PROKAR_LIPOPROTEIN"/>
    <property type="match status" value="1"/>
</dbReference>
<evidence type="ECO:0008006" key="3">
    <source>
        <dbReference type="Google" id="ProtNLM"/>
    </source>
</evidence>
<dbReference type="InterPro" id="IPR014756">
    <property type="entry name" value="Ig_E-set"/>
</dbReference>
<dbReference type="InterPro" id="IPR013783">
    <property type="entry name" value="Ig-like_fold"/>
</dbReference>